<dbReference type="EMBL" id="JAAAPO010000001">
    <property type="protein sequence ID" value="NBC35277.1"/>
    <property type="molecule type" value="Genomic_DNA"/>
</dbReference>
<accession>A0ABW9X9R6</accession>
<evidence type="ECO:0000256" key="1">
    <source>
        <dbReference type="SAM" id="Phobius"/>
    </source>
</evidence>
<dbReference type="Pfam" id="PF01757">
    <property type="entry name" value="Acyl_transf_3"/>
    <property type="match status" value="1"/>
</dbReference>
<feature type="transmembrane region" description="Helical" evidence="1">
    <location>
        <begin position="9"/>
        <end position="31"/>
    </location>
</feature>
<keyword evidence="1" id="KW-1133">Transmembrane helix</keyword>
<feature type="transmembrane region" description="Helical" evidence="1">
    <location>
        <begin position="203"/>
        <end position="230"/>
    </location>
</feature>
<dbReference type="InterPro" id="IPR002656">
    <property type="entry name" value="Acyl_transf_3_dom"/>
</dbReference>
<feature type="transmembrane region" description="Helical" evidence="1">
    <location>
        <begin position="76"/>
        <end position="96"/>
    </location>
</feature>
<keyword evidence="3" id="KW-0012">Acyltransferase</keyword>
<evidence type="ECO:0000313" key="4">
    <source>
        <dbReference type="Proteomes" id="UP000753724"/>
    </source>
</evidence>
<keyword evidence="1" id="KW-0472">Membrane</keyword>
<dbReference type="GO" id="GO:0016746">
    <property type="term" value="F:acyltransferase activity"/>
    <property type="evidence" value="ECO:0007669"/>
    <property type="project" value="UniProtKB-KW"/>
</dbReference>
<organism evidence="3 4">
    <name type="scientific">Novosphingobium ovatum</name>
    <dbReference type="NCBI Taxonomy" id="1908523"/>
    <lineage>
        <taxon>Bacteria</taxon>
        <taxon>Pseudomonadati</taxon>
        <taxon>Pseudomonadota</taxon>
        <taxon>Alphaproteobacteria</taxon>
        <taxon>Sphingomonadales</taxon>
        <taxon>Sphingomonadaceae</taxon>
        <taxon>Novosphingobium</taxon>
    </lineage>
</organism>
<feature type="transmembrane region" description="Helical" evidence="1">
    <location>
        <begin position="236"/>
        <end position="255"/>
    </location>
</feature>
<keyword evidence="3" id="KW-0808">Transferase</keyword>
<protein>
    <submittedName>
        <fullName evidence="3">Acyltransferase family protein</fullName>
    </submittedName>
</protein>
<dbReference type="Proteomes" id="UP000753724">
    <property type="component" value="Unassembled WGS sequence"/>
</dbReference>
<feature type="domain" description="Acyltransferase 3" evidence="2">
    <location>
        <begin position="17"/>
        <end position="309"/>
    </location>
</feature>
<gene>
    <name evidence="3" type="ORF">GTZ99_01745</name>
</gene>
<dbReference type="PANTHER" id="PTHR23028:SF53">
    <property type="entry name" value="ACYL_TRANSF_3 DOMAIN-CONTAINING PROTEIN"/>
    <property type="match status" value="1"/>
</dbReference>
<keyword evidence="4" id="KW-1185">Reference proteome</keyword>
<evidence type="ECO:0000259" key="2">
    <source>
        <dbReference type="Pfam" id="PF01757"/>
    </source>
</evidence>
<keyword evidence="1" id="KW-0812">Transmembrane</keyword>
<proteinExistence type="predicted"/>
<reference evidence="4" key="1">
    <citation type="submission" date="2020-01" db="EMBL/GenBank/DDBJ databases">
        <title>Sphingomonas sp. strain CSW-10.</title>
        <authorList>
            <person name="Chen W.-M."/>
        </authorList>
    </citation>
    <scope>NUCLEOTIDE SEQUENCE [LARGE SCALE GENOMIC DNA]</scope>
    <source>
        <strain evidence="4">FSY-8</strain>
    </source>
</reference>
<evidence type="ECO:0000313" key="3">
    <source>
        <dbReference type="EMBL" id="NBC35277.1"/>
    </source>
</evidence>
<dbReference type="PANTHER" id="PTHR23028">
    <property type="entry name" value="ACETYLTRANSFERASE"/>
    <property type="match status" value="1"/>
</dbReference>
<feature type="transmembrane region" description="Helical" evidence="1">
    <location>
        <begin position="295"/>
        <end position="313"/>
    </location>
</feature>
<feature type="transmembrane region" description="Helical" evidence="1">
    <location>
        <begin position="158"/>
        <end position="191"/>
    </location>
</feature>
<comment type="caution">
    <text evidence="3">The sequence shown here is derived from an EMBL/GenBank/DDBJ whole genome shotgun (WGS) entry which is preliminary data.</text>
</comment>
<dbReference type="InterPro" id="IPR050879">
    <property type="entry name" value="Acyltransferase_3"/>
</dbReference>
<name>A0ABW9X9R6_9SPHN</name>
<sequence>MMCDFVCRLLWPAGPGAFRLWLALMVVVHHLTGVEIGKAPVLVFFALSGFWVTRVWEGRYRHLPQAWRNFVISRWWRLAPLLVLASVGCIGAQLWVGDSDWALVRTTPWAQGIAPFTVLGYGQLPTRPVGPAWSLDVEMQFYVALPVLAWVVRRWSGWAVGVVGYAVFVAALLGGWGTVLPSFLPFFLIGMLAARHQWAPPRWLAWGGFGAVVGYLAVAAVWAPAGIWIAHAGPSAPLANLVLGVALIPFGLWTVHRPSDARDGWCADQSYIVYVLHWPVITLIYKGGWESPLEMAALLVVLGAFCAAVWRWYDRPIERKRRAWLAGRMAQELDSGGAVATKV</sequence>
<feature type="transmembrane region" description="Helical" evidence="1">
    <location>
        <begin position="37"/>
        <end position="56"/>
    </location>
</feature>